<dbReference type="Pfam" id="PF13417">
    <property type="entry name" value="GST_N_3"/>
    <property type="match status" value="1"/>
</dbReference>
<dbReference type="Gene3D" id="1.20.1050.10">
    <property type="match status" value="1"/>
</dbReference>
<reference evidence="3" key="1">
    <citation type="submission" date="2020-05" db="EMBL/GenBank/DDBJ databases">
        <authorList>
            <person name="Chiriac C."/>
            <person name="Salcher M."/>
            <person name="Ghai R."/>
            <person name="Kavagutti S V."/>
        </authorList>
    </citation>
    <scope>NUCLEOTIDE SEQUENCE</scope>
</reference>
<evidence type="ECO:0000256" key="1">
    <source>
        <dbReference type="SAM" id="MobiDB-lite"/>
    </source>
</evidence>
<proteinExistence type="predicted"/>
<dbReference type="InterPro" id="IPR036282">
    <property type="entry name" value="Glutathione-S-Trfase_C_sf"/>
</dbReference>
<sequence>MSFYSVHGLTRSYFTRKVTGYLDYTERPWRLEPGANFHPVASAAGWNGGIPVVQTPEGVPMWDSTSIIEHLDASAARSVLPEDPALRFLAYMLDDFSDEWFYRPAVASRWSYPVNVAASGWQLAQEMSMTMPAPAKMIFQMVTQVMTASVPKLGISPGNIETWMNQVYVPWLKVLSAHLDGGTYLLGNRPCIADFALFGANIAHFVADPYCRELSDEHGPNVVSHTARLLLPQLQQFGEWADADALPETVIAVIAEAGRHYLPWVARATADGVASVEFADGVTEEIATTNFLNEARGILLARYVAARSDRLDAILDRAGVLRYFADYTDQATAIPNQTNPPQPTDNRPYAAN</sequence>
<dbReference type="AlphaFoldDB" id="A0A6J6N3P5"/>
<dbReference type="EMBL" id="CAEZXM010000009">
    <property type="protein sequence ID" value="CAB4679504.1"/>
    <property type="molecule type" value="Genomic_DNA"/>
</dbReference>
<evidence type="ECO:0000313" key="3">
    <source>
        <dbReference type="EMBL" id="CAB4679504.1"/>
    </source>
</evidence>
<accession>A0A6J6N3P5</accession>
<dbReference type="SUPFAM" id="SSF52833">
    <property type="entry name" value="Thioredoxin-like"/>
    <property type="match status" value="1"/>
</dbReference>
<protein>
    <submittedName>
        <fullName evidence="3">Unannotated protein</fullName>
    </submittedName>
</protein>
<dbReference type="Gene3D" id="3.40.30.10">
    <property type="entry name" value="Glutaredoxin"/>
    <property type="match status" value="1"/>
</dbReference>
<evidence type="ECO:0000259" key="2">
    <source>
        <dbReference type="Pfam" id="PF13417"/>
    </source>
</evidence>
<dbReference type="InterPro" id="IPR004045">
    <property type="entry name" value="Glutathione_S-Trfase_N"/>
</dbReference>
<feature type="domain" description="GST N-terminal" evidence="2">
    <location>
        <begin position="7"/>
        <end position="76"/>
    </location>
</feature>
<gene>
    <name evidence="3" type="ORF">UFOPK2366_00103</name>
</gene>
<name>A0A6J6N3P5_9ZZZZ</name>
<dbReference type="SUPFAM" id="SSF47616">
    <property type="entry name" value="GST C-terminal domain-like"/>
    <property type="match status" value="1"/>
</dbReference>
<organism evidence="3">
    <name type="scientific">freshwater metagenome</name>
    <dbReference type="NCBI Taxonomy" id="449393"/>
    <lineage>
        <taxon>unclassified sequences</taxon>
        <taxon>metagenomes</taxon>
        <taxon>ecological metagenomes</taxon>
    </lineage>
</organism>
<feature type="region of interest" description="Disordered" evidence="1">
    <location>
        <begin position="332"/>
        <end position="352"/>
    </location>
</feature>
<dbReference type="InterPro" id="IPR036249">
    <property type="entry name" value="Thioredoxin-like_sf"/>
</dbReference>